<dbReference type="Proteomes" id="UP001642540">
    <property type="component" value="Unassembled WGS sequence"/>
</dbReference>
<comment type="caution">
    <text evidence="2">The sequence shown here is derived from an EMBL/GenBank/DDBJ whole genome shotgun (WGS) entry which is preliminary data.</text>
</comment>
<keyword evidence="1" id="KW-0812">Transmembrane</keyword>
<reference evidence="2 3" key="1">
    <citation type="submission" date="2024-08" db="EMBL/GenBank/DDBJ databases">
        <authorList>
            <person name="Cucini C."/>
            <person name="Frati F."/>
        </authorList>
    </citation>
    <scope>NUCLEOTIDE SEQUENCE [LARGE SCALE GENOMIC DNA]</scope>
</reference>
<name>A0ABP1RQG5_9HEXA</name>
<sequence>MTSRHNSIILVFSTIIIKTVLVLLFKAKSVSPQIRERIITDSEALIHGVPIDFSYNEGSTSSNSNLKSVPGCPKSDEGYPWVYYGSPKKCYLAGEQGPCMPDQSIFVTSRSAWGFCNCNCFKERKGNVKNGQDQFCSGVTSRGVIIEYVFKSSLRKCYTLFEQGPCNEGEWLVKTTGSTIAGQCEKRRCPFNQIPLQVDNNRNTVCSVRPSIRATGTGILRNQCGNYGLTFSMLRQKCVPSFSFRFDP</sequence>
<evidence type="ECO:0000313" key="2">
    <source>
        <dbReference type="EMBL" id="CAL8132992.1"/>
    </source>
</evidence>
<protein>
    <recommendedName>
        <fullName evidence="4">DUF4789 domain-containing protein</fullName>
    </recommendedName>
</protein>
<feature type="transmembrane region" description="Helical" evidence="1">
    <location>
        <begin position="6"/>
        <end position="25"/>
    </location>
</feature>
<evidence type="ECO:0000256" key="1">
    <source>
        <dbReference type="SAM" id="Phobius"/>
    </source>
</evidence>
<keyword evidence="3" id="KW-1185">Reference proteome</keyword>
<gene>
    <name evidence="2" type="ORF">ODALV1_LOCUS24857</name>
</gene>
<organism evidence="2 3">
    <name type="scientific">Orchesella dallaii</name>
    <dbReference type="NCBI Taxonomy" id="48710"/>
    <lineage>
        <taxon>Eukaryota</taxon>
        <taxon>Metazoa</taxon>
        <taxon>Ecdysozoa</taxon>
        <taxon>Arthropoda</taxon>
        <taxon>Hexapoda</taxon>
        <taxon>Collembola</taxon>
        <taxon>Entomobryomorpha</taxon>
        <taxon>Entomobryoidea</taxon>
        <taxon>Orchesellidae</taxon>
        <taxon>Orchesellinae</taxon>
        <taxon>Orchesella</taxon>
    </lineage>
</organism>
<proteinExistence type="predicted"/>
<evidence type="ECO:0008006" key="4">
    <source>
        <dbReference type="Google" id="ProtNLM"/>
    </source>
</evidence>
<keyword evidence="1" id="KW-0472">Membrane</keyword>
<accession>A0ABP1RQG5</accession>
<evidence type="ECO:0000313" key="3">
    <source>
        <dbReference type="Proteomes" id="UP001642540"/>
    </source>
</evidence>
<dbReference type="EMBL" id="CAXLJM020000095">
    <property type="protein sequence ID" value="CAL8132992.1"/>
    <property type="molecule type" value="Genomic_DNA"/>
</dbReference>
<keyword evidence="1" id="KW-1133">Transmembrane helix</keyword>